<feature type="domain" description="Histidine kinase" evidence="12">
    <location>
        <begin position="268"/>
        <end position="490"/>
    </location>
</feature>
<dbReference type="PROSITE" id="PS50110">
    <property type="entry name" value="RESPONSE_REGULATORY"/>
    <property type="match status" value="1"/>
</dbReference>
<dbReference type="Pfam" id="PF00512">
    <property type="entry name" value="HisKA"/>
    <property type="match status" value="1"/>
</dbReference>
<dbReference type="InterPro" id="IPR035965">
    <property type="entry name" value="PAS-like_dom_sf"/>
</dbReference>
<dbReference type="OrthoDB" id="5287350at2"/>
<dbReference type="InterPro" id="IPR011006">
    <property type="entry name" value="CheY-like_superfamily"/>
</dbReference>
<dbReference type="Gene3D" id="3.30.450.20">
    <property type="entry name" value="PAS domain"/>
    <property type="match status" value="2"/>
</dbReference>
<dbReference type="PANTHER" id="PTHR45339:SF1">
    <property type="entry name" value="HYBRID SIGNAL TRANSDUCTION HISTIDINE KINASE J"/>
    <property type="match status" value="1"/>
</dbReference>
<dbReference type="SMART" id="SM00091">
    <property type="entry name" value="PAS"/>
    <property type="match status" value="2"/>
</dbReference>
<name>E1X5G6_HALMS</name>
<dbReference type="Gene3D" id="3.40.50.2300">
    <property type="match status" value="1"/>
</dbReference>
<evidence type="ECO:0000256" key="1">
    <source>
        <dbReference type="ARBA" id="ARBA00000085"/>
    </source>
</evidence>
<feature type="domain" description="PAS" evidence="14">
    <location>
        <begin position="139"/>
        <end position="185"/>
    </location>
</feature>
<feature type="domain" description="PAS" evidence="14">
    <location>
        <begin position="17"/>
        <end position="58"/>
    </location>
</feature>
<dbReference type="PANTHER" id="PTHR45339">
    <property type="entry name" value="HYBRID SIGNAL TRANSDUCTION HISTIDINE KINASE J"/>
    <property type="match status" value="1"/>
</dbReference>
<dbReference type="InterPro" id="IPR000014">
    <property type="entry name" value="PAS"/>
</dbReference>
<reference evidence="17" key="1">
    <citation type="journal article" date="2013" name="ISME J.">
        <title>A small predatory core genome in the divergent marine Bacteriovorax marinus SJ and the terrestrial Bdellovibrio bacteriovorus.</title>
        <authorList>
            <person name="Crossman L.C."/>
            <person name="Chen H."/>
            <person name="Cerdeno-Tarraga A.M."/>
            <person name="Brooks K."/>
            <person name="Quail M.A."/>
            <person name="Pineiro S.A."/>
            <person name="Hobley L."/>
            <person name="Sockett R.E."/>
            <person name="Bentley S.D."/>
            <person name="Parkhill J."/>
            <person name="Williams H.N."/>
            <person name="Stine O.C."/>
        </authorList>
    </citation>
    <scope>NUCLEOTIDE SEQUENCE [LARGE SCALE GENOMIC DNA]</scope>
    <source>
        <strain evidence="17">ATCC BAA-682 / DSM 15412 / SJ</strain>
    </source>
</reference>
<sequence length="628" mass="70089">MSKLNNLLSKYDTPKKELSLLKLLVMNASDGVHILTQNGDVVYCSTTFADLLGYSLEEAHELNVKDWDRHFPVEDMIPVIKDLIENPKIFETKHEKKNGEIFNVEINARGIELDGDFFLYASSRDITGVKKEAMVNRKNHAKLQSIFRTTPDAFFVIDSSGRIESVNDKLIKLFGLSEKELLGTNIDKYLKVDVTKLVGETEELEFTSKDGRVVPISINVGEARTEDGLYLTGIIRDISEQKKYQRELEDSRNKALAAEKAKSLFLANMSHEIRTPMNGILGMASLLKDTSLNPLQEEMLSIINSCGDSLLTIINDILSFSKIESGKLSIEKVSFNLKKSVEDVTSLIANIASEKGITIHSKIDNSIPQFLKSDIVRLKQIITNLLSNAVKFSPDEEKVFLDIKLTGCNGNIVKVLFSVKDNGIGMSEEEQSRLFQEFTQADEGVTRKFGGTGLGLSISSKLAKLLGGKIKVESRKGEGSKFSFELEFEKGNEFQSEEQDVNYDGFEKKYPHKIILVEDNRVNQKLGEMILAKLGYKVDIVENGKVAVEACSNENYSLIFMDMQMPVMDGVTATKKILKNNKESKIVAMTANVLEEDRQKCLDAGMLDFVSKPVRIANVASVIKSLSD</sequence>
<keyword evidence="3 11" id="KW-0597">Phosphoprotein</keyword>
<dbReference type="InterPro" id="IPR036097">
    <property type="entry name" value="HisK_dim/P_sf"/>
</dbReference>
<dbReference type="GO" id="GO:0005524">
    <property type="term" value="F:ATP binding"/>
    <property type="evidence" value="ECO:0007669"/>
    <property type="project" value="UniProtKB-KW"/>
</dbReference>
<dbReference type="Proteomes" id="UP000008963">
    <property type="component" value="Chromosome"/>
</dbReference>
<dbReference type="Gene3D" id="3.30.565.10">
    <property type="entry name" value="Histidine kinase-like ATPase, C-terminal domain"/>
    <property type="match status" value="1"/>
</dbReference>
<evidence type="ECO:0000256" key="11">
    <source>
        <dbReference type="PROSITE-ProRule" id="PRU00169"/>
    </source>
</evidence>
<evidence type="ECO:0000256" key="6">
    <source>
        <dbReference type="ARBA" id="ARBA00022777"/>
    </source>
</evidence>
<evidence type="ECO:0000259" key="12">
    <source>
        <dbReference type="PROSITE" id="PS50109"/>
    </source>
</evidence>
<dbReference type="SMART" id="SM00387">
    <property type="entry name" value="HATPase_c"/>
    <property type="match status" value="1"/>
</dbReference>
<dbReference type="InterPro" id="IPR001789">
    <property type="entry name" value="Sig_transdc_resp-reg_receiver"/>
</dbReference>
<dbReference type="SUPFAM" id="SSF55785">
    <property type="entry name" value="PYP-like sensor domain (PAS domain)"/>
    <property type="match status" value="2"/>
</dbReference>
<dbReference type="PROSITE" id="PS50112">
    <property type="entry name" value="PAS"/>
    <property type="match status" value="2"/>
</dbReference>
<dbReference type="GO" id="GO:0000155">
    <property type="term" value="F:phosphorelay sensor kinase activity"/>
    <property type="evidence" value="ECO:0007669"/>
    <property type="project" value="InterPro"/>
</dbReference>
<dbReference type="InterPro" id="IPR004358">
    <property type="entry name" value="Sig_transdc_His_kin-like_C"/>
</dbReference>
<dbReference type="KEGG" id="bmx:BMS_2496"/>
<comment type="subunit">
    <text evidence="9">At low DSF concentrations, interacts with RpfF.</text>
</comment>
<keyword evidence="5" id="KW-0547">Nucleotide-binding</keyword>
<gene>
    <name evidence="16" type="ordered locus">BMS_2496</name>
</gene>
<evidence type="ECO:0000256" key="8">
    <source>
        <dbReference type="ARBA" id="ARBA00023012"/>
    </source>
</evidence>
<dbReference type="eggNOG" id="COG5002">
    <property type="taxonomic scope" value="Bacteria"/>
</dbReference>
<dbReference type="FunFam" id="3.30.565.10:FF:000010">
    <property type="entry name" value="Sensor histidine kinase RcsC"/>
    <property type="match status" value="1"/>
</dbReference>
<dbReference type="FunFam" id="1.10.287.130:FF:000002">
    <property type="entry name" value="Two-component osmosensing histidine kinase"/>
    <property type="match status" value="1"/>
</dbReference>
<feature type="domain" description="Response regulatory" evidence="13">
    <location>
        <begin position="513"/>
        <end position="627"/>
    </location>
</feature>
<protein>
    <recommendedName>
        <fullName evidence="10">Sensory/regulatory protein RpfC</fullName>
        <ecNumber evidence="2">2.7.13.3</ecNumber>
    </recommendedName>
</protein>
<dbReference type="AlphaFoldDB" id="E1X5G6"/>
<keyword evidence="7" id="KW-0067">ATP-binding</keyword>
<keyword evidence="8" id="KW-0902">Two-component regulatory system</keyword>
<organism evidence="16 17">
    <name type="scientific">Halobacteriovorax marinus (strain ATCC BAA-682 / DSM 15412 / SJ)</name>
    <name type="common">Bacteriovorax marinus</name>
    <dbReference type="NCBI Taxonomy" id="862908"/>
    <lineage>
        <taxon>Bacteria</taxon>
        <taxon>Pseudomonadati</taxon>
        <taxon>Bdellovibrionota</taxon>
        <taxon>Bacteriovoracia</taxon>
        <taxon>Bacteriovoracales</taxon>
        <taxon>Halobacteriovoraceae</taxon>
        <taxon>Halobacteriovorax</taxon>
    </lineage>
</organism>
<evidence type="ECO:0000256" key="4">
    <source>
        <dbReference type="ARBA" id="ARBA00022679"/>
    </source>
</evidence>
<evidence type="ECO:0000256" key="3">
    <source>
        <dbReference type="ARBA" id="ARBA00022553"/>
    </source>
</evidence>
<dbReference type="Pfam" id="PF13426">
    <property type="entry name" value="PAS_9"/>
    <property type="match status" value="2"/>
</dbReference>
<evidence type="ECO:0000259" key="14">
    <source>
        <dbReference type="PROSITE" id="PS50112"/>
    </source>
</evidence>
<dbReference type="SUPFAM" id="SSF52172">
    <property type="entry name" value="CheY-like"/>
    <property type="match status" value="1"/>
</dbReference>
<dbReference type="InterPro" id="IPR003594">
    <property type="entry name" value="HATPase_dom"/>
</dbReference>
<dbReference type="Gene3D" id="1.10.287.130">
    <property type="match status" value="1"/>
</dbReference>
<dbReference type="Pfam" id="PF02518">
    <property type="entry name" value="HATPase_c"/>
    <property type="match status" value="1"/>
</dbReference>
<dbReference type="CDD" id="cd00130">
    <property type="entry name" value="PAS"/>
    <property type="match status" value="2"/>
</dbReference>
<evidence type="ECO:0000256" key="5">
    <source>
        <dbReference type="ARBA" id="ARBA00022741"/>
    </source>
</evidence>
<evidence type="ECO:0000256" key="7">
    <source>
        <dbReference type="ARBA" id="ARBA00022840"/>
    </source>
</evidence>
<dbReference type="CDD" id="cd17546">
    <property type="entry name" value="REC_hyHK_CKI1_RcsC-like"/>
    <property type="match status" value="1"/>
</dbReference>
<dbReference type="InterPro" id="IPR000700">
    <property type="entry name" value="PAS-assoc_C"/>
</dbReference>
<dbReference type="CDD" id="cd16922">
    <property type="entry name" value="HATPase_EvgS-ArcB-TorS-like"/>
    <property type="match status" value="1"/>
</dbReference>
<evidence type="ECO:0000259" key="13">
    <source>
        <dbReference type="PROSITE" id="PS50110"/>
    </source>
</evidence>
<dbReference type="SUPFAM" id="SSF55874">
    <property type="entry name" value="ATPase domain of HSP90 chaperone/DNA topoisomerase II/histidine kinase"/>
    <property type="match status" value="1"/>
</dbReference>
<dbReference type="InterPro" id="IPR005467">
    <property type="entry name" value="His_kinase_dom"/>
</dbReference>
<dbReference type="eggNOG" id="COG0745">
    <property type="taxonomic scope" value="Bacteria"/>
</dbReference>
<dbReference type="SUPFAM" id="SSF47384">
    <property type="entry name" value="Homodimeric domain of signal transducing histidine kinase"/>
    <property type="match status" value="1"/>
</dbReference>
<feature type="modified residue" description="4-aspartylphosphate" evidence="11">
    <location>
        <position position="562"/>
    </location>
</feature>
<dbReference type="STRING" id="862908.BMS_2496"/>
<evidence type="ECO:0000313" key="16">
    <source>
        <dbReference type="EMBL" id="CBW27287.1"/>
    </source>
</evidence>
<evidence type="ECO:0000313" key="17">
    <source>
        <dbReference type="Proteomes" id="UP000008963"/>
    </source>
</evidence>
<feature type="domain" description="PAC" evidence="15">
    <location>
        <begin position="200"/>
        <end position="250"/>
    </location>
</feature>
<dbReference type="InterPro" id="IPR036890">
    <property type="entry name" value="HATPase_C_sf"/>
</dbReference>
<evidence type="ECO:0000256" key="9">
    <source>
        <dbReference type="ARBA" id="ARBA00064003"/>
    </source>
</evidence>
<dbReference type="PROSITE" id="PS50109">
    <property type="entry name" value="HIS_KIN"/>
    <property type="match status" value="1"/>
</dbReference>
<dbReference type="SMART" id="SM00388">
    <property type="entry name" value="HisKA"/>
    <property type="match status" value="1"/>
</dbReference>
<dbReference type="SMART" id="SM00448">
    <property type="entry name" value="REC"/>
    <property type="match status" value="1"/>
</dbReference>
<dbReference type="HOGENOM" id="CLU_000445_114_15_7"/>
<evidence type="ECO:0000259" key="15">
    <source>
        <dbReference type="PROSITE" id="PS50113"/>
    </source>
</evidence>
<dbReference type="EC" id="2.7.13.3" evidence="2"/>
<evidence type="ECO:0000256" key="2">
    <source>
        <dbReference type="ARBA" id="ARBA00012438"/>
    </source>
</evidence>
<dbReference type="CDD" id="cd00082">
    <property type="entry name" value="HisKA"/>
    <property type="match status" value="1"/>
</dbReference>
<dbReference type="PRINTS" id="PR00344">
    <property type="entry name" value="BCTRLSENSOR"/>
</dbReference>
<keyword evidence="17" id="KW-1185">Reference proteome</keyword>
<proteinExistence type="predicted"/>
<dbReference type="EMBL" id="FQ312005">
    <property type="protein sequence ID" value="CBW27287.1"/>
    <property type="molecule type" value="Genomic_DNA"/>
</dbReference>
<dbReference type="NCBIfam" id="TIGR00229">
    <property type="entry name" value="sensory_box"/>
    <property type="match status" value="2"/>
</dbReference>
<keyword evidence="4" id="KW-0808">Transferase</keyword>
<dbReference type="PROSITE" id="PS50113">
    <property type="entry name" value="PAC"/>
    <property type="match status" value="1"/>
</dbReference>
<dbReference type="InterPro" id="IPR003661">
    <property type="entry name" value="HisK_dim/P_dom"/>
</dbReference>
<dbReference type="Pfam" id="PF00072">
    <property type="entry name" value="Response_reg"/>
    <property type="match status" value="1"/>
</dbReference>
<dbReference type="RefSeq" id="WP_014245064.1">
    <property type="nucleotide sequence ID" value="NC_016620.1"/>
</dbReference>
<dbReference type="PATRIC" id="fig|862908.3.peg.2381"/>
<evidence type="ECO:0000256" key="10">
    <source>
        <dbReference type="ARBA" id="ARBA00068150"/>
    </source>
</evidence>
<accession>E1X5G6</accession>
<comment type="catalytic activity">
    <reaction evidence="1">
        <text>ATP + protein L-histidine = ADP + protein N-phospho-L-histidine.</text>
        <dbReference type="EC" id="2.7.13.3"/>
    </reaction>
</comment>
<keyword evidence="6 16" id="KW-0418">Kinase</keyword>